<dbReference type="PANTHER" id="PTHR18849:SF0">
    <property type="entry name" value="CILIA- AND FLAGELLA-ASSOCIATED PROTEIN 410-RELATED"/>
    <property type="match status" value="1"/>
</dbReference>
<dbReference type="EMBL" id="JWIN03000011">
    <property type="protein sequence ID" value="KAB1271469.1"/>
    <property type="molecule type" value="Genomic_DNA"/>
</dbReference>
<dbReference type="SUPFAM" id="SSF54236">
    <property type="entry name" value="Ubiquitin-like"/>
    <property type="match status" value="1"/>
</dbReference>
<comment type="caution">
    <text evidence="3">The sequence shown here is derived from an EMBL/GenBank/DDBJ whole genome shotgun (WGS) entry which is preliminary data.</text>
</comment>
<accession>A0A5N4DK90</accession>
<dbReference type="GO" id="GO:0007010">
    <property type="term" value="P:cytoskeleton organization"/>
    <property type="evidence" value="ECO:0007669"/>
    <property type="project" value="TreeGrafter"/>
</dbReference>
<dbReference type="CDD" id="cd17044">
    <property type="entry name" value="Ubl_TBCE"/>
    <property type="match status" value="1"/>
</dbReference>
<evidence type="ECO:0000256" key="1">
    <source>
        <dbReference type="ARBA" id="ARBA00022614"/>
    </source>
</evidence>
<keyword evidence="4" id="KW-1185">Reference proteome</keyword>
<dbReference type="SUPFAM" id="SSF52047">
    <property type="entry name" value="RNI-like"/>
    <property type="match status" value="1"/>
</dbReference>
<evidence type="ECO:0000313" key="3">
    <source>
        <dbReference type="EMBL" id="KAB1271469.1"/>
    </source>
</evidence>
<keyword evidence="2" id="KW-0677">Repeat</keyword>
<organism evidence="3 4">
    <name type="scientific">Camelus dromedarius</name>
    <name type="common">Dromedary</name>
    <name type="synonym">Arabian camel</name>
    <dbReference type="NCBI Taxonomy" id="9838"/>
    <lineage>
        <taxon>Eukaryota</taxon>
        <taxon>Metazoa</taxon>
        <taxon>Chordata</taxon>
        <taxon>Craniata</taxon>
        <taxon>Vertebrata</taxon>
        <taxon>Euteleostomi</taxon>
        <taxon>Mammalia</taxon>
        <taxon>Eutheria</taxon>
        <taxon>Laurasiatheria</taxon>
        <taxon>Artiodactyla</taxon>
        <taxon>Tylopoda</taxon>
        <taxon>Camelidae</taxon>
        <taxon>Camelus</taxon>
    </lineage>
</organism>
<evidence type="ECO:0000313" key="4">
    <source>
        <dbReference type="Proteomes" id="UP000299084"/>
    </source>
</evidence>
<name>A0A5N4DK90_CAMDR</name>
<evidence type="ECO:0000256" key="2">
    <source>
        <dbReference type="ARBA" id="ARBA00022737"/>
    </source>
</evidence>
<sequence>MCFSRSQLSKLQEVSLRNCAVNGAGVRGGIAAACPRVSGLTSGCRIRLCENKLTFPSGSPTPSRTFSALKELVLNRTGITWAQVLRCASGWPVLEKLYLESNDIVISERPVDVLQTVKIIWKACLKRVSFRVSSLAGWQWSVISELDKLPSLHALSCARNPLTERGRDAQTTRQHIIARVGQLRTLNKCAVEPEERRGAELDYRKAFGAEWKAAGGHQDPDRDRPSADFLAAHPRYQLLCRKYGAPEDGELKTQQPFRLKNQLLTLKIKCLNELDQEVVEKPLPESMTIQKVKGFLSRLLKVPVAKLLLSYESPKVSCPAEHAMPGREIELENDQQSLQFYSVENGDCLLVRW</sequence>
<dbReference type="InterPro" id="IPR032675">
    <property type="entry name" value="LRR_dom_sf"/>
</dbReference>
<dbReference type="InterPro" id="IPR044079">
    <property type="entry name" value="Ubl_TBCE"/>
</dbReference>
<dbReference type="Gene3D" id="3.80.10.10">
    <property type="entry name" value="Ribonuclease Inhibitor"/>
    <property type="match status" value="1"/>
</dbReference>
<dbReference type="Proteomes" id="UP000299084">
    <property type="component" value="Unassembled WGS sequence"/>
</dbReference>
<dbReference type="PANTHER" id="PTHR18849">
    <property type="entry name" value="LEUCINE RICH REPEAT PROTEIN"/>
    <property type="match status" value="1"/>
</dbReference>
<proteinExistence type="predicted"/>
<keyword evidence="1" id="KW-0433">Leucine-rich repeat</keyword>
<gene>
    <name evidence="3" type="ORF">Cadr_000008787</name>
</gene>
<protein>
    <submittedName>
        <fullName evidence="3">Tubulin-specific chaperone E</fullName>
    </submittedName>
</protein>
<dbReference type="InterPro" id="IPR029071">
    <property type="entry name" value="Ubiquitin-like_domsf"/>
</dbReference>
<reference evidence="3 4" key="1">
    <citation type="journal article" date="2019" name="Mol. Ecol. Resour.">
        <title>Improving Illumina assemblies with Hi-C and long reads: an example with the North African dromedary.</title>
        <authorList>
            <person name="Elbers J.P."/>
            <person name="Rogers M.F."/>
            <person name="Perelman P.L."/>
            <person name="Proskuryakova A.A."/>
            <person name="Serdyukova N.A."/>
            <person name="Johnson W.E."/>
            <person name="Horin P."/>
            <person name="Corander J."/>
            <person name="Murphy D."/>
            <person name="Burger P.A."/>
        </authorList>
    </citation>
    <scope>NUCLEOTIDE SEQUENCE [LARGE SCALE GENOMIC DNA]</scope>
    <source>
        <strain evidence="3">Drom800</strain>
        <tissue evidence="3">Blood</tissue>
    </source>
</reference>
<dbReference type="Gene3D" id="3.10.20.90">
    <property type="entry name" value="Phosphatidylinositol 3-kinase Catalytic Subunit, Chain A, domain 1"/>
    <property type="match status" value="1"/>
</dbReference>
<dbReference type="AlphaFoldDB" id="A0A5N4DK90"/>